<dbReference type="EnsemblMetazoa" id="XM_020005620.1">
    <property type="protein sequence ID" value="XP_019861179.1"/>
    <property type="gene ID" value="LOC109589564"/>
</dbReference>
<sequence length="315" mass="35800">MGTKGTCKTSIADGLLSYLELFIEGEEGEEEGAELLIDDYDDNKIIKKFSISSSPGILGGGLDSALKYIREELPMKLQRCKTPVLLFDNIYDCQSLEQVLSAAGTLSKRPYIVATLCSGSTRGIPLHQLMLRHNIRVVTCNTHTEPIVGILSRTLRKKVYQLKADPNSEVEPVAEQLLLWLPYLLDHINFFISKFHSNNVALGPRVFLNCPLDASSDYMEMWFINLWNHFIIPYLMGTIMAGIETYSADPTLDWIDVRQWVIETYPWASTINVSKLKTLTPDDVGWNHAVRPQNQSRYMSYMRDDDVQSVLRMQN</sequence>
<reference evidence="4" key="1">
    <citation type="journal article" date="2010" name="Nature">
        <title>The Amphimedon queenslandica genome and the evolution of animal complexity.</title>
        <authorList>
            <person name="Srivastava M."/>
            <person name="Simakov O."/>
            <person name="Chapman J."/>
            <person name="Fahey B."/>
            <person name="Gauthier M.E."/>
            <person name="Mitros T."/>
            <person name="Richards G.S."/>
            <person name="Conaco C."/>
            <person name="Dacre M."/>
            <person name="Hellsten U."/>
            <person name="Larroux C."/>
            <person name="Putnam N.H."/>
            <person name="Stanke M."/>
            <person name="Adamska M."/>
            <person name="Darling A."/>
            <person name="Degnan S.M."/>
            <person name="Oakley T.H."/>
            <person name="Plachetzki D.C."/>
            <person name="Zhai Y."/>
            <person name="Adamski M."/>
            <person name="Calcino A."/>
            <person name="Cummins S.F."/>
            <person name="Goodstein D.M."/>
            <person name="Harris C."/>
            <person name="Jackson D.J."/>
            <person name="Leys S.P."/>
            <person name="Shu S."/>
            <person name="Woodcroft B.J."/>
            <person name="Vervoort M."/>
            <person name="Kosik K.S."/>
            <person name="Manning G."/>
            <person name="Degnan B.M."/>
            <person name="Rokhsar D.S."/>
        </authorList>
    </citation>
    <scope>NUCLEOTIDE SEQUENCE [LARGE SCALE GENOMIC DNA]</scope>
</reference>
<dbReference type="KEGG" id="aqu:109589564"/>
<dbReference type="Pfam" id="PF25408">
    <property type="entry name" value="AAA_lid_NAV1"/>
    <property type="match status" value="1"/>
</dbReference>
<organism evidence="3 4">
    <name type="scientific">Amphimedon queenslandica</name>
    <name type="common">Sponge</name>
    <dbReference type="NCBI Taxonomy" id="400682"/>
    <lineage>
        <taxon>Eukaryota</taxon>
        <taxon>Metazoa</taxon>
        <taxon>Porifera</taxon>
        <taxon>Demospongiae</taxon>
        <taxon>Heteroscleromorpha</taxon>
        <taxon>Haplosclerida</taxon>
        <taxon>Niphatidae</taxon>
        <taxon>Amphimedon</taxon>
    </lineage>
</organism>
<dbReference type="Proteomes" id="UP000007879">
    <property type="component" value="Unassembled WGS sequence"/>
</dbReference>
<evidence type="ECO:0000313" key="4">
    <source>
        <dbReference type="Proteomes" id="UP000007879"/>
    </source>
</evidence>
<dbReference type="InterPro" id="IPR057568">
    <property type="entry name" value="CortBP2_NAV1-like_AAA_lid"/>
</dbReference>
<dbReference type="RefSeq" id="XP_019861179.1">
    <property type="nucleotide sequence ID" value="XM_020005620.1"/>
</dbReference>
<name>A0AAN0JVI4_AMPQE</name>
<evidence type="ECO:0000313" key="3">
    <source>
        <dbReference type="EnsemblMetazoa" id="XP_019861179.1"/>
    </source>
</evidence>
<evidence type="ECO:0000256" key="1">
    <source>
        <dbReference type="ARBA" id="ARBA00023054"/>
    </source>
</evidence>
<accession>A0AAN0JVI4</accession>
<reference evidence="3" key="2">
    <citation type="submission" date="2024-06" db="UniProtKB">
        <authorList>
            <consortium name="EnsemblMetazoa"/>
        </authorList>
    </citation>
    <scope>IDENTIFICATION</scope>
</reference>
<dbReference type="PANTHER" id="PTHR12784:SF28">
    <property type="entry name" value="PROTEIN SICKIE"/>
    <property type="match status" value="1"/>
</dbReference>
<dbReference type="GeneID" id="109589564"/>
<evidence type="ECO:0000259" key="2">
    <source>
        <dbReference type="Pfam" id="PF25408"/>
    </source>
</evidence>
<keyword evidence="4" id="KW-1185">Reference proteome</keyword>
<keyword evidence="1" id="KW-0175">Coiled coil</keyword>
<dbReference type="InterPro" id="IPR039041">
    <property type="entry name" value="Nav/unc-53"/>
</dbReference>
<protein>
    <recommendedName>
        <fullName evidence="2">CortBP2/NAV1-like AAA+ ATPase lid domain-containing protein</fullName>
    </recommendedName>
</protein>
<proteinExistence type="predicted"/>
<dbReference type="PANTHER" id="PTHR12784">
    <property type="entry name" value="STEERIN"/>
    <property type="match status" value="1"/>
</dbReference>
<feature type="domain" description="CortBP2/NAV1-like AAA+ ATPase lid" evidence="2">
    <location>
        <begin position="171"/>
        <end position="274"/>
    </location>
</feature>
<dbReference type="AlphaFoldDB" id="A0AAN0JVI4"/>